<keyword evidence="3" id="KW-0378">Hydrolase</keyword>
<dbReference type="NCBIfam" id="NF046055">
    <property type="entry name" value="restr_BPTD_3080"/>
    <property type="match status" value="1"/>
</dbReference>
<keyword evidence="4" id="KW-1185">Reference proteome</keyword>
<proteinExistence type="predicted"/>
<gene>
    <name evidence="3" type="ORF">OUY18_07100</name>
</gene>
<feature type="domain" description="Helicase/UvrB N-terminal" evidence="2">
    <location>
        <begin position="104"/>
        <end position="280"/>
    </location>
</feature>
<evidence type="ECO:0000313" key="3">
    <source>
        <dbReference type="EMBL" id="MCY1714018.1"/>
    </source>
</evidence>
<comment type="caution">
    <text evidence="3">The sequence shown here is derived from an EMBL/GenBank/DDBJ whole genome shotgun (WGS) entry which is preliminary data.</text>
</comment>
<dbReference type="Gene3D" id="3.40.91.30">
    <property type="match status" value="1"/>
</dbReference>
<protein>
    <submittedName>
        <fullName evidence="3">DEAD/DEAH box helicase family protein</fullName>
    </submittedName>
</protein>
<dbReference type="SUPFAM" id="SSF52540">
    <property type="entry name" value="P-loop containing nucleoside triphosphate hydrolases"/>
    <property type="match status" value="2"/>
</dbReference>
<dbReference type="InterPro" id="IPR006935">
    <property type="entry name" value="Helicase/UvrB_N"/>
</dbReference>
<accession>A0ABT4BSZ7</accession>
<evidence type="ECO:0000313" key="4">
    <source>
        <dbReference type="Proteomes" id="UP001082703"/>
    </source>
</evidence>
<keyword evidence="3" id="KW-0347">Helicase</keyword>
<dbReference type="Proteomes" id="UP001082703">
    <property type="component" value="Unassembled WGS sequence"/>
</dbReference>
<feature type="region of interest" description="Disordered" evidence="1">
    <location>
        <begin position="478"/>
        <end position="497"/>
    </location>
</feature>
<dbReference type="EMBL" id="JAPOHA010000006">
    <property type="protein sequence ID" value="MCY1714018.1"/>
    <property type="molecule type" value="Genomic_DNA"/>
</dbReference>
<dbReference type="InterPro" id="IPR050742">
    <property type="entry name" value="Helicase_Restrict-Modif_Enz"/>
</dbReference>
<dbReference type="Pfam" id="PF04851">
    <property type="entry name" value="ResIII"/>
    <property type="match status" value="1"/>
</dbReference>
<evidence type="ECO:0000259" key="2">
    <source>
        <dbReference type="Pfam" id="PF04851"/>
    </source>
</evidence>
<sequence>MAGIDKLIINSAFREPECHWKYNLNKQTFEKEPGRRPAGYFIAGQGSNAYNDVGQFVELPLVNRIRTRVAQWRSVGYPGVTGVTKKLLEHWNDKDARTYQFFWCQMDAIETIIWLVEAPEADCVGITIPGDGGPFQRICTKLCTGGGKTTVMAMLIAWQVCNKATYPQDKRFSKNVFIVAPGLTVKSRLQVLMTGGDDNYYAQFNVVPVGLMPRLREGKVIINNWQSLAWDSEEALAKKKSVDKRGVKSDEAYAREVLGEMANARNILVINDEAHHAWRKNPEVKVSGKEAKEAAEEATVWVSGLDRIHKARGILTCYDFSATPFAPSGKKNDEEALFSWIVSDFGLNDGIESGLVKTPRVVVRDDGTPDAVTFRSKLYHIYADETVREDINRSAKPEEPLPDLLRQAYYLLGKDWLETYKEWQNAGQTIPPVMITVANRTETAARIEYAFKHNRIPVDELCEPEYLLHIDSKTMDEAEGVDVEDVPSNKDGDEGFGKRKLSKKEAAAILRDTVNTVGQRGKRGEQIRNVISVGMLSEGWDAKTVTHILGLRAFSSQLLCEQVVGRGLRRTSYDLEEGSDMFTPEYVNIFGIPFTFLPHESDEAGIPKPPKPKTQIEPLPERIDYQISFPNIIRIDRKFKPTLNLDIDKMDTLVLEASETRIRAELAPVVDGKTDLMKCTDIDLEKLDRELRMQKIIFETAGQVYDLVKASWQSEGTKFALLGQVIRLVEKYLASGAIVINPPLFNTDPVRQRIVLMMNMNKIVQHLWSFIKLEQTESLVPIFDVNKKVRSTGDMPTWYTSKPCHITQHSHISHCVFDSGWESTEAFKLEKNPNVAAWVKNDHLGFEIVYVFDGVVRKYYPDFLIRLKNGKMLVLETKGQVTRQVTEKRKALEEWIAAVNQLGDYGEWVSDMSTNVADVDGIIAKWSA</sequence>
<name>A0ABT4BSZ7_9FIRM</name>
<evidence type="ECO:0000256" key="1">
    <source>
        <dbReference type="SAM" id="MobiDB-lite"/>
    </source>
</evidence>
<dbReference type="GO" id="GO:0004386">
    <property type="term" value="F:helicase activity"/>
    <property type="evidence" value="ECO:0007669"/>
    <property type="project" value="UniProtKB-KW"/>
</dbReference>
<dbReference type="InterPro" id="IPR027417">
    <property type="entry name" value="P-loop_NTPase"/>
</dbReference>
<dbReference type="PANTHER" id="PTHR47396:SF1">
    <property type="entry name" value="ATP-DEPENDENT HELICASE IRC3-RELATED"/>
    <property type="match status" value="1"/>
</dbReference>
<keyword evidence="3" id="KW-0547">Nucleotide-binding</keyword>
<dbReference type="PANTHER" id="PTHR47396">
    <property type="entry name" value="TYPE I RESTRICTION ENZYME ECOKI R PROTEIN"/>
    <property type="match status" value="1"/>
</dbReference>
<keyword evidence="3" id="KW-0067">ATP-binding</keyword>
<dbReference type="RefSeq" id="WP_268058071.1">
    <property type="nucleotide sequence ID" value="NZ_JAPOHA010000006.1"/>
</dbReference>
<reference evidence="3 4" key="1">
    <citation type="submission" date="2022-11" db="EMBL/GenBank/DDBJ databases">
        <authorList>
            <person name="Caiyu Z."/>
        </authorList>
    </citation>
    <scope>NUCLEOTIDE SEQUENCE [LARGE SCALE GENOMIC DNA]</scope>
    <source>
        <strain evidence="3 4">YR-4</strain>
    </source>
</reference>
<organism evidence="3 4">
    <name type="scientific">Caproiciproducens galactitolivorans</name>
    <dbReference type="NCBI Taxonomy" id="642589"/>
    <lineage>
        <taxon>Bacteria</taxon>
        <taxon>Bacillati</taxon>
        <taxon>Bacillota</taxon>
        <taxon>Clostridia</taxon>
        <taxon>Eubacteriales</taxon>
        <taxon>Acutalibacteraceae</taxon>
        <taxon>Caproiciproducens</taxon>
    </lineage>
</organism>
<feature type="compositionally biased region" description="Basic and acidic residues" evidence="1">
    <location>
        <begin position="487"/>
        <end position="497"/>
    </location>
</feature>
<dbReference type="Gene3D" id="3.40.50.300">
    <property type="entry name" value="P-loop containing nucleotide triphosphate hydrolases"/>
    <property type="match status" value="2"/>
</dbReference>